<organism evidence="1 2">
    <name type="scientific">Azospirillum cavernae</name>
    <dbReference type="NCBI Taxonomy" id="2320860"/>
    <lineage>
        <taxon>Bacteria</taxon>
        <taxon>Pseudomonadati</taxon>
        <taxon>Pseudomonadota</taxon>
        <taxon>Alphaproteobacteria</taxon>
        <taxon>Rhodospirillales</taxon>
        <taxon>Azospirillaceae</taxon>
        <taxon>Azospirillum</taxon>
    </lineage>
</organism>
<comment type="caution">
    <text evidence="1">The sequence shown here is derived from an EMBL/GenBank/DDBJ whole genome shotgun (WGS) entry which is preliminary data.</text>
</comment>
<dbReference type="EMBL" id="QYUL01000004">
    <property type="protein sequence ID" value="RJF78076.1"/>
    <property type="molecule type" value="Genomic_DNA"/>
</dbReference>
<keyword evidence="2" id="KW-1185">Reference proteome</keyword>
<proteinExistence type="predicted"/>
<reference evidence="1 2" key="1">
    <citation type="submission" date="2018-09" db="EMBL/GenBank/DDBJ databases">
        <authorList>
            <person name="Zhu H."/>
        </authorList>
    </citation>
    <scope>NUCLEOTIDE SEQUENCE [LARGE SCALE GENOMIC DNA]</scope>
    <source>
        <strain evidence="1 2">K2W22B-5</strain>
    </source>
</reference>
<dbReference type="OrthoDB" id="8451427at2"/>
<dbReference type="AlphaFoldDB" id="A0A418VP98"/>
<dbReference type="RefSeq" id="WP_119833218.1">
    <property type="nucleotide sequence ID" value="NZ_QYUL01000004.1"/>
</dbReference>
<accession>A0A418VP98</accession>
<name>A0A418VP98_9PROT</name>
<sequence>MADIEEYIWSAFRCSVKYGDVNPSMQFGMNWEFVAAPEAPALKQLTLQYESLCYYSDWDAAGEYLVPNKERSPATNMWLLEAFYTRHLRHKKFKIATPGYGYIYCRFKEPLEIPDGIVDGYGWTENFEVVLQEVR</sequence>
<evidence type="ECO:0000313" key="1">
    <source>
        <dbReference type="EMBL" id="RJF78076.1"/>
    </source>
</evidence>
<evidence type="ECO:0000313" key="2">
    <source>
        <dbReference type="Proteomes" id="UP000283458"/>
    </source>
</evidence>
<gene>
    <name evidence="1" type="ORF">D3877_23385</name>
</gene>
<protein>
    <submittedName>
        <fullName evidence="1">Uncharacterized protein</fullName>
    </submittedName>
</protein>
<dbReference type="Proteomes" id="UP000283458">
    <property type="component" value="Unassembled WGS sequence"/>
</dbReference>